<evidence type="ECO:0000256" key="2">
    <source>
        <dbReference type="SAM" id="SignalP"/>
    </source>
</evidence>
<sequence>MTRRRLFPIFSSLLIACSAATALPAKAEVYEMRIYTTNEGKLDALLARFRDHTCRLFEKHGITNVGYWVPLAKADGADTTLIYILKHESVEGAKAAFANFGKDPEWQAARKASEEGGKILAKPPESLFLSSTDYSPPVKIGTAEGGRVFELRTYTTPPGKLDALHARFKNHTMALFSKHGMNHVAYWVPAAGQKDEGSKLVYILSHASHEAGLASFTAFRADPAWIKAKGESEKDGSLTLPQPDGVKSIYMRATDFSPIR</sequence>
<reference evidence="5" key="1">
    <citation type="journal article" date="2019" name="Int. J. Syst. Evol. Microbiol.">
        <title>The Global Catalogue of Microorganisms (GCM) 10K type strain sequencing project: providing services to taxonomists for standard genome sequencing and annotation.</title>
        <authorList>
            <consortium name="The Broad Institute Genomics Platform"/>
            <consortium name="The Broad Institute Genome Sequencing Center for Infectious Disease"/>
            <person name="Wu L."/>
            <person name="Ma J."/>
        </authorList>
    </citation>
    <scope>NUCLEOTIDE SEQUENCE [LARGE SCALE GENOMIC DNA]</scope>
    <source>
        <strain evidence="5">JCM 18053</strain>
    </source>
</reference>
<dbReference type="SUPFAM" id="SSF54909">
    <property type="entry name" value="Dimeric alpha+beta barrel"/>
    <property type="match status" value="2"/>
</dbReference>
<feature type="signal peptide" evidence="2">
    <location>
        <begin position="1"/>
        <end position="27"/>
    </location>
</feature>
<dbReference type="InterPro" id="IPR012577">
    <property type="entry name" value="NIPSNAP"/>
</dbReference>
<evidence type="ECO:0000313" key="5">
    <source>
        <dbReference type="Proteomes" id="UP001499852"/>
    </source>
</evidence>
<keyword evidence="2" id="KW-0732">Signal</keyword>
<dbReference type="PANTHER" id="PTHR21017:SF17">
    <property type="entry name" value="PROTEIN NIPSNAP"/>
    <property type="match status" value="1"/>
</dbReference>
<dbReference type="PANTHER" id="PTHR21017">
    <property type="entry name" value="NIPSNAP-RELATED"/>
    <property type="match status" value="1"/>
</dbReference>
<name>A0ABP9PEK0_9BACT</name>
<gene>
    <name evidence="4" type="ORF">GCM10023213_34700</name>
</gene>
<proteinExistence type="inferred from homology"/>
<evidence type="ECO:0000313" key="4">
    <source>
        <dbReference type="EMBL" id="GAA5144443.1"/>
    </source>
</evidence>
<dbReference type="InterPro" id="IPR051557">
    <property type="entry name" value="NipSnap_domain"/>
</dbReference>
<dbReference type="PROSITE" id="PS51257">
    <property type="entry name" value="PROKAR_LIPOPROTEIN"/>
    <property type="match status" value="1"/>
</dbReference>
<organism evidence="4 5">
    <name type="scientific">Prosthecobacter algae</name>
    <dbReference type="NCBI Taxonomy" id="1144682"/>
    <lineage>
        <taxon>Bacteria</taxon>
        <taxon>Pseudomonadati</taxon>
        <taxon>Verrucomicrobiota</taxon>
        <taxon>Verrucomicrobiia</taxon>
        <taxon>Verrucomicrobiales</taxon>
        <taxon>Verrucomicrobiaceae</taxon>
        <taxon>Prosthecobacter</taxon>
    </lineage>
</organism>
<comment type="similarity">
    <text evidence="1">Belongs to the NipSnap family.</text>
</comment>
<evidence type="ECO:0000259" key="3">
    <source>
        <dbReference type="Pfam" id="PF07978"/>
    </source>
</evidence>
<keyword evidence="5" id="KW-1185">Reference proteome</keyword>
<evidence type="ECO:0000256" key="1">
    <source>
        <dbReference type="ARBA" id="ARBA00005291"/>
    </source>
</evidence>
<feature type="domain" description="NIPSNAP" evidence="3">
    <location>
        <begin position="149"/>
        <end position="239"/>
    </location>
</feature>
<protein>
    <recommendedName>
        <fullName evidence="3">NIPSNAP domain-containing protein</fullName>
    </recommendedName>
</protein>
<dbReference type="InterPro" id="IPR011008">
    <property type="entry name" value="Dimeric_a/b-barrel"/>
</dbReference>
<dbReference type="RefSeq" id="WP_345737659.1">
    <property type="nucleotide sequence ID" value="NZ_BAABIA010000007.1"/>
</dbReference>
<dbReference type="Proteomes" id="UP001499852">
    <property type="component" value="Unassembled WGS sequence"/>
</dbReference>
<feature type="chain" id="PRO_5047518778" description="NIPSNAP domain-containing protein" evidence="2">
    <location>
        <begin position="28"/>
        <end position="260"/>
    </location>
</feature>
<feature type="domain" description="NIPSNAP" evidence="3">
    <location>
        <begin position="30"/>
        <end position="136"/>
    </location>
</feature>
<dbReference type="Gene3D" id="3.30.70.100">
    <property type="match status" value="2"/>
</dbReference>
<accession>A0ABP9PEK0</accession>
<dbReference type="EMBL" id="BAABIA010000007">
    <property type="protein sequence ID" value="GAA5144443.1"/>
    <property type="molecule type" value="Genomic_DNA"/>
</dbReference>
<dbReference type="Pfam" id="PF07978">
    <property type="entry name" value="NIPSNAP"/>
    <property type="match status" value="2"/>
</dbReference>
<comment type="caution">
    <text evidence="4">The sequence shown here is derived from an EMBL/GenBank/DDBJ whole genome shotgun (WGS) entry which is preliminary data.</text>
</comment>